<proteinExistence type="predicted"/>
<reference evidence="2" key="1">
    <citation type="submission" date="2023-03" db="EMBL/GenBank/DDBJ databases">
        <title>Massive genome expansion in bonnet fungi (Mycena s.s.) driven by repeated elements and novel gene families across ecological guilds.</title>
        <authorList>
            <consortium name="Lawrence Berkeley National Laboratory"/>
            <person name="Harder C.B."/>
            <person name="Miyauchi S."/>
            <person name="Viragh M."/>
            <person name="Kuo A."/>
            <person name="Thoen E."/>
            <person name="Andreopoulos B."/>
            <person name="Lu D."/>
            <person name="Skrede I."/>
            <person name="Drula E."/>
            <person name="Henrissat B."/>
            <person name="Morin E."/>
            <person name="Kohler A."/>
            <person name="Barry K."/>
            <person name="LaButti K."/>
            <person name="Morin E."/>
            <person name="Salamov A."/>
            <person name="Lipzen A."/>
            <person name="Mereny Z."/>
            <person name="Hegedus B."/>
            <person name="Baldrian P."/>
            <person name="Stursova M."/>
            <person name="Weitz H."/>
            <person name="Taylor A."/>
            <person name="Grigoriev I.V."/>
            <person name="Nagy L.G."/>
            <person name="Martin F."/>
            <person name="Kauserud H."/>
        </authorList>
    </citation>
    <scope>NUCLEOTIDE SEQUENCE</scope>
    <source>
        <strain evidence="2">CBHHK182m</strain>
    </source>
</reference>
<evidence type="ECO:0000313" key="2">
    <source>
        <dbReference type="EMBL" id="KAJ7732878.1"/>
    </source>
</evidence>
<organism evidence="2 3">
    <name type="scientific">Mycena metata</name>
    <dbReference type="NCBI Taxonomy" id="1033252"/>
    <lineage>
        <taxon>Eukaryota</taxon>
        <taxon>Fungi</taxon>
        <taxon>Dikarya</taxon>
        <taxon>Basidiomycota</taxon>
        <taxon>Agaricomycotina</taxon>
        <taxon>Agaricomycetes</taxon>
        <taxon>Agaricomycetidae</taxon>
        <taxon>Agaricales</taxon>
        <taxon>Marasmiineae</taxon>
        <taxon>Mycenaceae</taxon>
        <taxon>Mycena</taxon>
    </lineage>
</organism>
<name>A0AAD7I2Z4_9AGAR</name>
<protein>
    <submittedName>
        <fullName evidence="2">Uncharacterized protein</fullName>
    </submittedName>
</protein>
<accession>A0AAD7I2Z4</accession>
<sequence length="433" mass="45971">MSPPLHSAHPVSNLPPVPPGYVSCPGSEYYDSNFTSEEAHSARKNRYFWVVRLGPKQGFYSTQATALQNIPPRCSLDDALERFDTHTQMRAVWPRHCFHHHGKCAVHFACVHYACHAHYNAPTNAKVEAQNTADATAAAAAYISQALNDAGTLVLTASRAANRTLRAVQTSVSRASSAVVSPPPTTSLAPPPPPSVSRTPRPSNAWTSVSRSASVLPSSTRACRGRAVARPSSRPSLPPPYSSPPPLNDTPMLSPSPSPPLSRRPQDKPMRMNTGFTGSQRCWKEKQQAEAHVEITHAPSAGVVVGLVPKAEPDSDPELDGIVKREATTASPRAPLFDPNSSDEEGDGRRAQPRPQSIKREREPSPHTPLFDSDSGEDAASVEMLCVSSSRSPSLPPSSVAPSVLSIASTAPSVISVSSTSSLSASIPSTGGS</sequence>
<dbReference type="AlphaFoldDB" id="A0AAD7I2Z4"/>
<keyword evidence="3" id="KW-1185">Reference proteome</keyword>
<dbReference type="Proteomes" id="UP001215598">
    <property type="component" value="Unassembled WGS sequence"/>
</dbReference>
<feature type="compositionally biased region" description="Pro residues" evidence="1">
    <location>
        <begin position="181"/>
        <end position="195"/>
    </location>
</feature>
<feature type="region of interest" description="Disordered" evidence="1">
    <location>
        <begin position="308"/>
        <end position="433"/>
    </location>
</feature>
<feature type="compositionally biased region" description="Low complexity" evidence="1">
    <location>
        <begin position="196"/>
        <end position="221"/>
    </location>
</feature>
<comment type="caution">
    <text evidence="2">The sequence shown here is derived from an EMBL/GenBank/DDBJ whole genome shotgun (WGS) entry which is preliminary data.</text>
</comment>
<feature type="compositionally biased region" description="Low complexity" evidence="1">
    <location>
        <begin position="388"/>
        <end position="433"/>
    </location>
</feature>
<evidence type="ECO:0000313" key="3">
    <source>
        <dbReference type="Proteomes" id="UP001215598"/>
    </source>
</evidence>
<gene>
    <name evidence="2" type="ORF">B0H16DRAFT_1732609</name>
</gene>
<feature type="compositionally biased region" description="Low complexity" evidence="1">
    <location>
        <begin position="168"/>
        <end position="180"/>
    </location>
</feature>
<feature type="compositionally biased region" description="Pro residues" evidence="1">
    <location>
        <begin position="236"/>
        <end position="262"/>
    </location>
</feature>
<evidence type="ECO:0000256" key="1">
    <source>
        <dbReference type="SAM" id="MobiDB-lite"/>
    </source>
</evidence>
<dbReference type="EMBL" id="JARKIB010000142">
    <property type="protein sequence ID" value="KAJ7732878.1"/>
    <property type="molecule type" value="Genomic_DNA"/>
</dbReference>
<feature type="region of interest" description="Disordered" evidence="1">
    <location>
        <begin position="168"/>
        <end position="278"/>
    </location>
</feature>